<comment type="caution">
    <text evidence="2">The sequence shown here is derived from an EMBL/GenBank/DDBJ whole genome shotgun (WGS) entry which is preliminary data.</text>
</comment>
<feature type="domain" description="Metallo-beta-lactamase" evidence="1">
    <location>
        <begin position="74"/>
        <end position="193"/>
    </location>
</feature>
<dbReference type="KEGG" id="more:E1B28_001408"/>
<reference evidence="2" key="1">
    <citation type="journal article" date="2021" name="Genome Biol. Evol.">
        <title>The assembled and annotated genome of the fairy-ring fungus Marasmius oreades.</title>
        <authorList>
            <person name="Hiltunen M."/>
            <person name="Ament-Velasquez S.L."/>
            <person name="Johannesson H."/>
        </authorList>
    </citation>
    <scope>NUCLEOTIDE SEQUENCE</scope>
    <source>
        <strain evidence="2">03SP1</strain>
    </source>
</reference>
<dbReference type="PANTHER" id="PTHR42663">
    <property type="entry name" value="HYDROLASE C777.06C-RELATED-RELATED"/>
    <property type="match status" value="1"/>
</dbReference>
<evidence type="ECO:0000259" key="1">
    <source>
        <dbReference type="Pfam" id="PF12706"/>
    </source>
</evidence>
<proteinExistence type="predicted"/>
<evidence type="ECO:0000313" key="2">
    <source>
        <dbReference type="EMBL" id="KAG7099578.1"/>
    </source>
</evidence>
<dbReference type="OrthoDB" id="341300at2759"/>
<protein>
    <recommendedName>
        <fullName evidence="1">Metallo-beta-lactamase domain-containing protein</fullName>
    </recommendedName>
</protein>
<dbReference type="InterPro" id="IPR001279">
    <property type="entry name" value="Metallo-B-lactamas"/>
</dbReference>
<organism evidence="2 3">
    <name type="scientific">Marasmius oreades</name>
    <name type="common">fairy-ring Marasmius</name>
    <dbReference type="NCBI Taxonomy" id="181124"/>
    <lineage>
        <taxon>Eukaryota</taxon>
        <taxon>Fungi</taxon>
        <taxon>Dikarya</taxon>
        <taxon>Basidiomycota</taxon>
        <taxon>Agaricomycotina</taxon>
        <taxon>Agaricomycetes</taxon>
        <taxon>Agaricomycetidae</taxon>
        <taxon>Agaricales</taxon>
        <taxon>Marasmiineae</taxon>
        <taxon>Marasmiaceae</taxon>
        <taxon>Marasmius</taxon>
    </lineage>
</organism>
<name>A0A9P7V3D3_9AGAR</name>
<dbReference type="SUPFAM" id="SSF56281">
    <property type="entry name" value="Metallo-hydrolase/oxidoreductase"/>
    <property type="match status" value="1"/>
</dbReference>
<gene>
    <name evidence="2" type="ORF">E1B28_001408</name>
</gene>
<accession>A0A9P7V3D3</accession>
<dbReference type="InterPro" id="IPR036866">
    <property type="entry name" value="RibonucZ/Hydroxyglut_hydro"/>
</dbReference>
<keyword evidence="3" id="KW-1185">Reference proteome</keyword>
<sequence length="393" mass="43268">MSPNLTPSVELIFLGTGTSSSLPSISCLTQPPDAETRGCRACLSTLEPEGKKNIRRNTSAVVRMKDKLGRTITIVIDAGKTFQAAALEWFPKHGLRRIDALLLTHAHADAMNGLDDLRGWTLGGSIQGHVDVYLSQVTFQEVKRSFPYLVSKEYASGGGDVPDFIWHIIEDGVPFEVNDTGVFVTPFSVQHGRFFSTTPCPAYTPTPNGLVGDAAPVEMLKKMNINGLESPKPAHSVPKEIIQPYLCFGFKFQEHLVYISDVSHIPEPAWSIIRGEKDGKRPTVCVLDCLGLKRHTSHFGLDQSVATARELGAVRSYFVGFSHRVSHEEYVTITEVLGGMTHAEEELSEIEKVGIGLLGEGEEIWTRPAHDGLKVLIDSELRAVRDETYDQTK</sequence>
<evidence type="ECO:0000313" key="3">
    <source>
        <dbReference type="Proteomes" id="UP001049176"/>
    </source>
</evidence>
<dbReference type="Proteomes" id="UP001049176">
    <property type="component" value="Chromosome 1"/>
</dbReference>
<dbReference type="AlphaFoldDB" id="A0A9P7V3D3"/>
<dbReference type="Pfam" id="PF12706">
    <property type="entry name" value="Lactamase_B_2"/>
    <property type="match status" value="1"/>
</dbReference>
<dbReference type="RefSeq" id="XP_043016048.1">
    <property type="nucleotide sequence ID" value="XM_043147339.1"/>
</dbReference>
<dbReference type="CDD" id="cd16279">
    <property type="entry name" value="metallo-hydrolase-like_MBL-fold"/>
    <property type="match status" value="1"/>
</dbReference>
<dbReference type="Gene3D" id="3.60.15.10">
    <property type="entry name" value="Ribonuclease Z/Hydroxyacylglutathione hydrolase-like"/>
    <property type="match status" value="1"/>
</dbReference>
<dbReference type="GeneID" id="66070484"/>
<dbReference type="PANTHER" id="PTHR42663:SF6">
    <property type="entry name" value="HYDROLASE C777.06C-RELATED"/>
    <property type="match status" value="1"/>
</dbReference>
<dbReference type="EMBL" id="CM032181">
    <property type="protein sequence ID" value="KAG7099578.1"/>
    <property type="molecule type" value="Genomic_DNA"/>
</dbReference>